<name>A0A1G7BBS4_9ACTN</name>
<dbReference type="EMBL" id="LT629688">
    <property type="protein sequence ID" value="SDE24260.1"/>
    <property type="molecule type" value="Genomic_DNA"/>
</dbReference>
<organism evidence="1 2">
    <name type="scientific">Auraticoccus monumenti</name>
    <dbReference type="NCBI Taxonomy" id="675864"/>
    <lineage>
        <taxon>Bacteria</taxon>
        <taxon>Bacillati</taxon>
        <taxon>Actinomycetota</taxon>
        <taxon>Actinomycetes</taxon>
        <taxon>Propionibacteriales</taxon>
        <taxon>Propionibacteriaceae</taxon>
        <taxon>Auraticoccus</taxon>
    </lineage>
</organism>
<dbReference type="NCBIfam" id="TIGR00278">
    <property type="entry name" value="membrane protein insertion efficiency factor YidD"/>
    <property type="match status" value="1"/>
</dbReference>
<proteinExistence type="predicted"/>
<dbReference type="STRING" id="675864.SAMN04489747_2898"/>
<keyword evidence="2" id="KW-1185">Reference proteome</keyword>
<dbReference type="RefSeq" id="WP_090594533.1">
    <property type="nucleotide sequence ID" value="NZ_LT629688.1"/>
</dbReference>
<dbReference type="OrthoDB" id="6629784at2"/>
<dbReference type="InterPro" id="IPR002696">
    <property type="entry name" value="Membr_insert_effic_factor_YidD"/>
</dbReference>
<evidence type="ECO:0000313" key="2">
    <source>
        <dbReference type="Proteomes" id="UP000198546"/>
    </source>
</evidence>
<accession>A0A1G7BBS4</accession>
<reference evidence="1 2" key="1">
    <citation type="submission" date="2016-10" db="EMBL/GenBank/DDBJ databases">
        <authorList>
            <person name="de Groot N.N."/>
        </authorList>
    </citation>
    <scope>NUCLEOTIDE SEQUENCE [LARGE SCALE GENOMIC DNA]</scope>
    <source>
        <strain evidence="1 2">MON 2.2</strain>
    </source>
</reference>
<evidence type="ECO:0000313" key="1">
    <source>
        <dbReference type="EMBL" id="SDE24260.1"/>
    </source>
</evidence>
<gene>
    <name evidence="1" type="ORF">SAMN04489747_2898</name>
</gene>
<dbReference type="AlphaFoldDB" id="A0A1G7BBS4"/>
<sequence>MLSSLALGLIDLYQRRLSPHKGFDCAYGALTGGLSCSAAVADLIARNGLLGALPGVVQQFADCGRVARQAGTRVSGVCCCGPIPIPFGWGR</sequence>
<dbReference type="Proteomes" id="UP000198546">
    <property type="component" value="Chromosome i"/>
</dbReference>
<protein>
    <submittedName>
        <fullName evidence="1">Haemolytic domain-containing protein</fullName>
    </submittedName>
</protein>